<evidence type="ECO:0000256" key="1">
    <source>
        <dbReference type="SAM" id="Phobius"/>
    </source>
</evidence>
<keyword evidence="1" id="KW-0472">Membrane</keyword>
<dbReference type="InterPro" id="IPR011856">
    <property type="entry name" value="tRNA_endonuc-like_dom_sf"/>
</dbReference>
<feature type="transmembrane region" description="Helical" evidence="1">
    <location>
        <begin position="130"/>
        <end position="153"/>
    </location>
</feature>
<keyword evidence="1" id="KW-0812">Transmembrane</keyword>
<organism evidence="3 4">
    <name type="scientific">Cohnella boryungensis</name>
    <dbReference type="NCBI Taxonomy" id="768479"/>
    <lineage>
        <taxon>Bacteria</taxon>
        <taxon>Bacillati</taxon>
        <taxon>Bacillota</taxon>
        <taxon>Bacilli</taxon>
        <taxon>Bacillales</taxon>
        <taxon>Paenibacillaceae</taxon>
        <taxon>Cohnella</taxon>
    </lineage>
</organism>
<dbReference type="Gene3D" id="3.40.1350.10">
    <property type="match status" value="1"/>
</dbReference>
<keyword evidence="3" id="KW-0378">Hydrolase</keyword>
<evidence type="ECO:0000259" key="2">
    <source>
        <dbReference type="Pfam" id="PF04471"/>
    </source>
</evidence>
<feature type="domain" description="Restriction endonuclease type IV Mrr" evidence="2">
    <location>
        <begin position="206"/>
        <end position="313"/>
    </location>
</feature>
<keyword evidence="3" id="KW-0540">Nuclease</keyword>
<dbReference type="PANTHER" id="PTHR30015">
    <property type="entry name" value="MRR RESTRICTION SYSTEM PROTEIN"/>
    <property type="match status" value="1"/>
</dbReference>
<comment type="caution">
    <text evidence="3">The sequence shown here is derived from an EMBL/GenBank/DDBJ whole genome shotgun (WGS) entry which is preliminary data.</text>
</comment>
<keyword evidence="1" id="KW-1133">Transmembrane helix</keyword>
<feature type="transmembrane region" description="Helical" evidence="1">
    <location>
        <begin position="97"/>
        <end position="115"/>
    </location>
</feature>
<dbReference type="InterPro" id="IPR052906">
    <property type="entry name" value="Type_IV_Methyl-Rstrct_Enzyme"/>
</dbReference>
<dbReference type="InterPro" id="IPR011335">
    <property type="entry name" value="Restrct_endonuc-II-like"/>
</dbReference>
<dbReference type="GO" id="GO:0004519">
    <property type="term" value="F:endonuclease activity"/>
    <property type="evidence" value="ECO:0007669"/>
    <property type="project" value="UniProtKB-KW"/>
</dbReference>
<dbReference type="InterPro" id="IPR007560">
    <property type="entry name" value="Restrct_endonuc_IV_Mrr"/>
</dbReference>
<accession>A0ABV8SDX2</accession>
<dbReference type="Proteomes" id="UP001595755">
    <property type="component" value="Unassembled WGS sequence"/>
</dbReference>
<gene>
    <name evidence="3" type="ORF">ACFO1S_20305</name>
</gene>
<evidence type="ECO:0000313" key="3">
    <source>
        <dbReference type="EMBL" id="MFC4305776.1"/>
    </source>
</evidence>
<sequence>MYYKRRNYGYTSTKWQGESSFKNAVPKTNHTRTCKIHNEIAVKRVAENQIQLYCISCEVEKEADRRRDYYVQNAKMFRKRARTEQFEAFLEKSSTGIIIYIFLAAIFGGYLYNWINTFLDRNDYELKFNIFVFDVILVIIQFLVVGTIALFVIQNEQKKSNTTEDYNSSAREQIERIREIEKHKVREFVRNHYQTYLEITSSIQTIDKLDGFAFEEFMASFFRRIGYNVQLTPASGDDGLDLIISRKGTKIGVQCKRYKNKVNNSAIQEAYSGKDFYDCDEALVVTNSWFTEPARNLAEKLNVALWDRTVLIKELSIIQEDLSWNDYMSQYYDFRYFELSQAKKR</sequence>
<evidence type="ECO:0000313" key="4">
    <source>
        <dbReference type="Proteomes" id="UP001595755"/>
    </source>
</evidence>
<reference evidence="4" key="1">
    <citation type="journal article" date="2019" name="Int. J. Syst. Evol. Microbiol.">
        <title>The Global Catalogue of Microorganisms (GCM) 10K type strain sequencing project: providing services to taxonomists for standard genome sequencing and annotation.</title>
        <authorList>
            <consortium name="The Broad Institute Genomics Platform"/>
            <consortium name="The Broad Institute Genome Sequencing Center for Infectious Disease"/>
            <person name="Wu L."/>
            <person name="Ma J."/>
        </authorList>
    </citation>
    <scope>NUCLEOTIDE SEQUENCE [LARGE SCALE GENOMIC DNA]</scope>
    <source>
        <strain evidence="4">CGMCC 4.1641</strain>
    </source>
</reference>
<dbReference type="PANTHER" id="PTHR30015:SF6">
    <property type="entry name" value="SLL1429 PROTEIN"/>
    <property type="match status" value="1"/>
</dbReference>
<keyword evidence="4" id="KW-1185">Reference proteome</keyword>
<keyword evidence="3" id="KW-0255">Endonuclease</keyword>
<dbReference type="SUPFAM" id="SSF52980">
    <property type="entry name" value="Restriction endonuclease-like"/>
    <property type="match status" value="1"/>
</dbReference>
<proteinExistence type="predicted"/>
<name>A0ABV8SDX2_9BACL</name>
<dbReference type="EMBL" id="JBHSED010000040">
    <property type="protein sequence ID" value="MFC4305776.1"/>
    <property type="molecule type" value="Genomic_DNA"/>
</dbReference>
<dbReference type="RefSeq" id="WP_204601351.1">
    <property type="nucleotide sequence ID" value="NZ_JBHSED010000040.1"/>
</dbReference>
<dbReference type="Pfam" id="PF04471">
    <property type="entry name" value="Mrr_cat"/>
    <property type="match status" value="1"/>
</dbReference>
<protein>
    <submittedName>
        <fullName evidence="3">Restriction endonuclease</fullName>
    </submittedName>
</protein>